<keyword evidence="11" id="KW-1185">Reference proteome</keyword>
<evidence type="ECO:0000256" key="2">
    <source>
        <dbReference type="ARBA" id="ARBA00012705"/>
    </source>
</evidence>
<dbReference type="InterPro" id="IPR020613">
    <property type="entry name" value="Thiolase_CS"/>
</dbReference>
<dbReference type="GO" id="GO:0003985">
    <property type="term" value="F:acetyl-CoA C-acetyltransferase activity"/>
    <property type="evidence" value="ECO:0007669"/>
    <property type="project" value="UniProtKB-EC"/>
</dbReference>
<dbReference type="InterPro" id="IPR002155">
    <property type="entry name" value="Thiolase"/>
</dbReference>
<dbReference type="SUPFAM" id="SSF53901">
    <property type="entry name" value="Thiolase-like"/>
    <property type="match status" value="2"/>
</dbReference>
<dbReference type="Pfam" id="PF00108">
    <property type="entry name" value="Thiolase_N"/>
    <property type="match status" value="1"/>
</dbReference>
<evidence type="ECO:0000256" key="1">
    <source>
        <dbReference type="ARBA" id="ARBA00010982"/>
    </source>
</evidence>
<comment type="similarity">
    <text evidence="1 7">Belongs to the thiolase-like superfamily. Thiolase family.</text>
</comment>
<proteinExistence type="inferred from homology"/>
<dbReference type="AlphaFoldDB" id="A0A5R9F9C5"/>
<dbReference type="Proteomes" id="UP000308230">
    <property type="component" value="Unassembled WGS sequence"/>
</dbReference>
<dbReference type="PANTHER" id="PTHR18919">
    <property type="entry name" value="ACETYL-COA C-ACYLTRANSFERASE"/>
    <property type="match status" value="1"/>
</dbReference>
<dbReference type="OrthoDB" id="9764892at2"/>
<protein>
    <recommendedName>
        <fullName evidence="2">acetyl-CoA C-acetyltransferase</fullName>
        <ecNumber evidence="2">2.3.1.9</ecNumber>
    </recommendedName>
    <alternativeName>
        <fullName evidence="5">Acetoacetyl-CoA thiolase</fullName>
    </alternativeName>
</protein>
<evidence type="ECO:0000256" key="7">
    <source>
        <dbReference type="RuleBase" id="RU003557"/>
    </source>
</evidence>
<feature type="domain" description="Thiolase N-terminal" evidence="8">
    <location>
        <begin position="4"/>
        <end position="261"/>
    </location>
</feature>
<feature type="domain" description="Thiolase C-terminal" evidence="9">
    <location>
        <begin position="269"/>
        <end position="390"/>
    </location>
</feature>
<dbReference type="Pfam" id="PF02803">
    <property type="entry name" value="Thiolase_C"/>
    <property type="match status" value="1"/>
</dbReference>
<feature type="active site" description="Acyl-thioester intermediate" evidence="6">
    <location>
        <position position="89"/>
    </location>
</feature>
<evidence type="ECO:0000256" key="6">
    <source>
        <dbReference type="PIRSR" id="PIRSR000429-1"/>
    </source>
</evidence>
<dbReference type="InterPro" id="IPR020610">
    <property type="entry name" value="Thiolase_AS"/>
</dbReference>
<keyword evidence="4 7" id="KW-0012">Acyltransferase</keyword>
<comment type="caution">
    <text evidence="10">The sequence shown here is derived from an EMBL/GenBank/DDBJ whole genome shotgun (WGS) entry which is preliminary data.</text>
</comment>
<dbReference type="PROSITE" id="PS00099">
    <property type="entry name" value="THIOLASE_3"/>
    <property type="match status" value="1"/>
</dbReference>
<evidence type="ECO:0000256" key="3">
    <source>
        <dbReference type="ARBA" id="ARBA00022679"/>
    </source>
</evidence>
<feature type="active site" description="Proton acceptor" evidence="6">
    <location>
        <position position="378"/>
    </location>
</feature>
<keyword evidence="3 7" id="KW-0808">Transferase</keyword>
<organism evidence="10 11">
    <name type="scientific">Exobacillus caeni</name>
    <dbReference type="NCBI Taxonomy" id="2574798"/>
    <lineage>
        <taxon>Bacteria</taxon>
        <taxon>Bacillati</taxon>
        <taxon>Bacillota</taxon>
        <taxon>Bacilli</taxon>
        <taxon>Bacillales</taxon>
        <taxon>Guptibacillaceae</taxon>
        <taxon>Exobacillus</taxon>
    </lineage>
</organism>
<sequence length="392" mass="41299">MKDVFILEGARTPFGTFGGSLKDVGPTELGVTASKEAIKRSGLKPEDIDFTVMGNVIHSTNNASYLARHVALGAGVPMTSPALTVNRLCGSGLQSVVSAAQSIILGDGQSALAGGADNMSLSPYALRGSRFGTKLGAPKIDDMLWATLTDEYTGMGMGITGENLAEKYNITREEQDEYAALSHQRATLARQQGKFEEEIAPVEVKTRKGTEVVSQDEHIREGTTAEKLSSLKPSFKKDGTVTGGNASGINDGGAAVVVAGEDFVQERNLKPLARLVSWGISGVDPSIMGIGPVPAIKSALQKTDLTLEDIDLIEVNEAFASQYLAVEKELGLDRDKVNVNGGAIALGHPVGASGTRVLYTLIRELKRREQKYGIASLCIGGGQGIAAIIEIV</sequence>
<evidence type="ECO:0000313" key="10">
    <source>
        <dbReference type="EMBL" id="TLS38248.1"/>
    </source>
</evidence>
<dbReference type="PIRSF" id="PIRSF000429">
    <property type="entry name" value="Ac-CoA_Ac_transf"/>
    <property type="match status" value="1"/>
</dbReference>
<evidence type="ECO:0000256" key="4">
    <source>
        <dbReference type="ARBA" id="ARBA00023315"/>
    </source>
</evidence>
<dbReference type="RefSeq" id="WP_138124650.1">
    <property type="nucleotide sequence ID" value="NZ_SWLG01000004.1"/>
</dbReference>
<dbReference type="EC" id="2.3.1.9" evidence="2"/>
<dbReference type="EMBL" id="SWLG01000004">
    <property type="protein sequence ID" value="TLS38248.1"/>
    <property type="molecule type" value="Genomic_DNA"/>
</dbReference>
<evidence type="ECO:0000313" key="11">
    <source>
        <dbReference type="Proteomes" id="UP000308230"/>
    </source>
</evidence>
<reference evidence="10 11" key="1">
    <citation type="submission" date="2019-04" db="EMBL/GenBank/DDBJ databases">
        <title>Bacillus caeni sp. nov., a bacterium isolated from mangrove sediment.</title>
        <authorList>
            <person name="Huang H."/>
            <person name="Mo K."/>
            <person name="Hu Y."/>
        </authorList>
    </citation>
    <scope>NUCLEOTIDE SEQUENCE [LARGE SCALE GENOMIC DNA]</scope>
    <source>
        <strain evidence="10 11">HB172195</strain>
    </source>
</reference>
<feature type="active site" description="Proton acceptor" evidence="6">
    <location>
        <position position="348"/>
    </location>
</feature>
<dbReference type="InterPro" id="IPR020615">
    <property type="entry name" value="Thiolase_acyl_enz_int_AS"/>
</dbReference>
<dbReference type="InterPro" id="IPR020617">
    <property type="entry name" value="Thiolase_C"/>
</dbReference>
<dbReference type="Gene3D" id="3.40.47.10">
    <property type="match status" value="2"/>
</dbReference>
<name>A0A5R9F9C5_9BACL</name>
<dbReference type="PROSITE" id="PS00737">
    <property type="entry name" value="THIOLASE_2"/>
    <property type="match status" value="1"/>
</dbReference>
<dbReference type="GO" id="GO:0006635">
    <property type="term" value="P:fatty acid beta-oxidation"/>
    <property type="evidence" value="ECO:0007669"/>
    <property type="project" value="TreeGrafter"/>
</dbReference>
<dbReference type="PROSITE" id="PS00098">
    <property type="entry name" value="THIOLASE_1"/>
    <property type="match status" value="1"/>
</dbReference>
<dbReference type="InterPro" id="IPR016039">
    <property type="entry name" value="Thiolase-like"/>
</dbReference>
<dbReference type="FunFam" id="3.40.47.10:FF:000010">
    <property type="entry name" value="Acetyl-CoA acetyltransferase (Thiolase)"/>
    <property type="match status" value="1"/>
</dbReference>
<evidence type="ECO:0000256" key="5">
    <source>
        <dbReference type="ARBA" id="ARBA00030755"/>
    </source>
</evidence>
<evidence type="ECO:0000259" key="9">
    <source>
        <dbReference type="Pfam" id="PF02803"/>
    </source>
</evidence>
<gene>
    <name evidence="10" type="ORF">FCL54_06855</name>
</gene>
<dbReference type="PANTHER" id="PTHR18919:SF107">
    <property type="entry name" value="ACETYL-COA ACETYLTRANSFERASE, CYTOSOLIC"/>
    <property type="match status" value="1"/>
</dbReference>
<dbReference type="InterPro" id="IPR020616">
    <property type="entry name" value="Thiolase_N"/>
</dbReference>
<evidence type="ECO:0000259" key="8">
    <source>
        <dbReference type="Pfam" id="PF00108"/>
    </source>
</evidence>
<dbReference type="NCBIfam" id="TIGR01930">
    <property type="entry name" value="AcCoA-C-Actrans"/>
    <property type="match status" value="1"/>
</dbReference>
<dbReference type="CDD" id="cd00751">
    <property type="entry name" value="thiolase"/>
    <property type="match status" value="1"/>
</dbReference>
<accession>A0A5R9F9C5</accession>